<organism evidence="5 6">
    <name type="scientific">Brevibacterium senegalense</name>
    <dbReference type="NCBI Taxonomy" id="1033736"/>
    <lineage>
        <taxon>Bacteria</taxon>
        <taxon>Bacillati</taxon>
        <taxon>Actinomycetota</taxon>
        <taxon>Actinomycetes</taxon>
        <taxon>Micrococcales</taxon>
        <taxon>Brevibacteriaceae</taxon>
        <taxon>Brevibacterium</taxon>
    </lineage>
</organism>
<dbReference type="InterPro" id="IPR045851">
    <property type="entry name" value="AMP-bd_C_sf"/>
</dbReference>
<dbReference type="InterPro" id="IPR042099">
    <property type="entry name" value="ANL_N_sf"/>
</dbReference>
<dbReference type="InterPro" id="IPR000873">
    <property type="entry name" value="AMP-dep_synth/lig_dom"/>
</dbReference>
<feature type="domain" description="AMP-binding enzyme C-terminal" evidence="4">
    <location>
        <begin position="473"/>
        <end position="549"/>
    </location>
</feature>
<proteinExistence type="inferred from homology"/>
<comment type="caution">
    <text evidence="5">The sequence shown here is derived from an EMBL/GenBank/DDBJ whole genome shotgun (WGS) entry which is preliminary data.</text>
</comment>
<dbReference type="SUPFAM" id="SSF56801">
    <property type="entry name" value="Acetyl-CoA synthetase-like"/>
    <property type="match status" value="1"/>
</dbReference>
<dbReference type="AlphaFoldDB" id="A0A921SP79"/>
<dbReference type="Pfam" id="PF13193">
    <property type="entry name" value="AMP-binding_C"/>
    <property type="match status" value="1"/>
</dbReference>
<evidence type="ECO:0000313" key="5">
    <source>
        <dbReference type="EMBL" id="HJG80816.1"/>
    </source>
</evidence>
<protein>
    <submittedName>
        <fullName evidence="5">AMP-binding protein</fullName>
    </submittedName>
</protein>
<dbReference type="InterPro" id="IPR020845">
    <property type="entry name" value="AMP-binding_CS"/>
</dbReference>
<keyword evidence="2" id="KW-0436">Ligase</keyword>
<dbReference type="PROSITE" id="PS00455">
    <property type="entry name" value="AMP_BINDING"/>
    <property type="match status" value="1"/>
</dbReference>
<dbReference type="InterPro" id="IPR025110">
    <property type="entry name" value="AMP-bd_C"/>
</dbReference>
<dbReference type="Proteomes" id="UP000784435">
    <property type="component" value="Unassembled WGS sequence"/>
</dbReference>
<evidence type="ECO:0000259" key="4">
    <source>
        <dbReference type="Pfam" id="PF13193"/>
    </source>
</evidence>
<comment type="similarity">
    <text evidence="1">Belongs to the ATP-dependent AMP-binding enzyme family.</text>
</comment>
<dbReference type="PANTHER" id="PTHR43201:SF5">
    <property type="entry name" value="MEDIUM-CHAIN ACYL-COA LIGASE ACSF2, MITOCHONDRIAL"/>
    <property type="match status" value="1"/>
</dbReference>
<dbReference type="FunFam" id="3.40.50.12780:FF:000003">
    <property type="entry name" value="Long-chain-fatty-acid--CoA ligase FadD"/>
    <property type="match status" value="1"/>
</dbReference>
<evidence type="ECO:0000259" key="3">
    <source>
        <dbReference type="Pfam" id="PF00501"/>
    </source>
</evidence>
<dbReference type="EMBL" id="DYUK01000225">
    <property type="protein sequence ID" value="HJG80816.1"/>
    <property type="molecule type" value="Genomic_DNA"/>
</dbReference>
<name>A0A921SP79_9MICO</name>
<sequence>MNPRSATPSYSSGTSDVPLLGLTLGDDLLAAAAARPDGEALVDVPSGRRWTYAQLEEDTRALAVALLDRGVQPGDRVAIWAQNVPEWTLVLYAVARLGGVVVNVNPAYRAHELEYVLRQSGTRTVVAQIADARSDYLAIAHEAAETLGGVDVLALDTVPGPLGAEAGANVPAQQSFAGLLERGRALLEDAGARWSTRLEQAEAEVTADDPVNLQYTSGTTGFPKGVTLSHHNILNNGFSIGELLGYTEADRVVLPVPFFHCFGMVIGTLAIVSHRSTAVIPAAAFDPAATLQAVQDERATSLYGVPTMFIAELALPDFDSYDLSTLRTGVMAGSTCPVEVMRQVIDRMHMDEVAICYGMTETSPVSTMTRADDSLARRTETVGRVMPHVEVKIVDPVDGRTVPRGITGEVCTRGYSVMLGYWEEPDKTAEAIDAARWMHTGDIGVMDEDGYIEITGRIKDMVIRGGENVYPREIEEFFYRHPAVRDIQVVGVPDSKYGEELMAWVVLADGHDTLTADDLRAFAQGELAYYKVPRYVETRAEFPMTVSGKVRKVELREEGARLVAGA</sequence>
<dbReference type="Gene3D" id="3.30.300.30">
    <property type="match status" value="1"/>
</dbReference>
<evidence type="ECO:0000256" key="2">
    <source>
        <dbReference type="ARBA" id="ARBA00022598"/>
    </source>
</evidence>
<dbReference type="FunFam" id="3.30.300.30:FF:000008">
    <property type="entry name" value="2,3-dihydroxybenzoate-AMP ligase"/>
    <property type="match status" value="1"/>
</dbReference>
<dbReference type="Gene3D" id="3.40.50.12780">
    <property type="entry name" value="N-terminal domain of ligase-like"/>
    <property type="match status" value="1"/>
</dbReference>
<accession>A0A921SP79</accession>
<dbReference type="Pfam" id="PF00501">
    <property type="entry name" value="AMP-binding"/>
    <property type="match status" value="1"/>
</dbReference>
<reference evidence="5" key="2">
    <citation type="submission" date="2021-09" db="EMBL/GenBank/DDBJ databases">
        <authorList>
            <person name="Gilroy R."/>
        </authorList>
    </citation>
    <scope>NUCLEOTIDE SEQUENCE</scope>
    <source>
        <strain evidence="5">ChiGjej5B5-7349</strain>
    </source>
</reference>
<reference evidence="5" key="1">
    <citation type="journal article" date="2021" name="PeerJ">
        <title>Extensive microbial diversity within the chicken gut microbiome revealed by metagenomics and culture.</title>
        <authorList>
            <person name="Gilroy R."/>
            <person name="Ravi A."/>
            <person name="Getino M."/>
            <person name="Pursley I."/>
            <person name="Horton D.L."/>
            <person name="Alikhan N.F."/>
            <person name="Baker D."/>
            <person name="Gharbi K."/>
            <person name="Hall N."/>
            <person name="Watson M."/>
            <person name="Adriaenssens E.M."/>
            <person name="Foster-Nyarko E."/>
            <person name="Jarju S."/>
            <person name="Secka A."/>
            <person name="Antonio M."/>
            <person name="Oren A."/>
            <person name="Chaudhuri R.R."/>
            <person name="La Ragione R."/>
            <person name="Hildebrand F."/>
            <person name="Pallen M.J."/>
        </authorList>
    </citation>
    <scope>NUCLEOTIDE SEQUENCE</scope>
    <source>
        <strain evidence="5">ChiGjej5B5-7349</strain>
    </source>
</reference>
<dbReference type="GO" id="GO:0031956">
    <property type="term" value="F:medium-chain fatty acid-CoA ligase activity"/>
    <property type="evidence" value="ECO:0007669"/>
    <property type="project" value="TreeGrafter"/>
</dbReference>
<evidence type="ECO:0000256" key="1">
    <source>
        <dbReference type="ARBA" id="ARBA00006432"/>
    </source>
</evidence>
<dbReference type="CDD" id="cd05917">
    <property type="entry name" value="FACL_like_2"/>
    <property type="match status" value="1"/>
</dbReference>
<dbReference type="GO" id="GO:0006631">
    <property type="term" value="P:fatty acid metabolic process"/>
    <property type="evidence" value="ECO:0007669"/>
    <property type="project" value="TreeGrafter"/>
</dbReference>
<feature type="domain" description="AMP-dependent synthetase/ligase" evidence="3">
    <location>
        <begin position="31"/>
        <end position="422"/>
    </location>
</feature>
<gene>
    <name evidence="5" type="ORF">K8V08_10440</name>
</gene>
<dbReference type="PANTHER" id="PTHR43201">
    <property type="entry name" value="ACYL-COA SYNTHETASE"/>
    <property type="match status" value="1"/>
</dbReference>
<evidence type="ECO:0000313" key="6">
    <source>
        <dbReference type="Proteomes" id="UP000784435"/>
    </source>
</evidence>